<comment type="caution">
    <text evidence="6">Lacks conserved residue(s) required for the propagation of feature annotation.</text>
</comment>
<feature type="compositionally biased region" description="Basic and acidic residues" evidence="7">
    <location>
        <begin position="1"/>
        <end position="10"/>
    </location>
</feature>
<dbReference type="Pfam" id="PF18101">
    <property type="entry name" value="Pan3_CK"/>
    <property type="match status" value="1"/>
</dbReference>
<organism evidence="9 10">
    <name type="scientific">Strongylocentrotus purpuratus</name>
    <name type="common">Purple sea urchin</name>
    <dbReference type="NCBI Taxonomy" id="7668"/>
    <lineage>
        <taxon>Eukaryota</taxon>
        <taxon>Metazoa</taxon>
        <taxon>Echinodermata</taxon>
        <taxon>Eleutherozoa</taxon>
        <taxon>Echinozoa</taxon>
        <taxon>Echinoidea</taxon>
        <taxon>Euechinoidea</taxon>
        <taxon>Echinacea</taxon>
        <taxon>Camarodonta</taxon>
        <taxon>Echinidea</taxon>
        <taxon>Strongylocentrotidae</taxon>
        <taxon>Strongylocentrotus</taxon>
    </lineage>
</organism>
<evidence type="ECO:0000256" key="5">
    <source>
        <dbReference type="ARBA" id="ARBA00023054"/>
    </source>
</evidence>
<evidence type="ECO:0000256" key="1">
    <source>
        <dbReference type="ARBA" id="ARBA00022490"/>
    </source>
</evidence>
<evidence type="ECO:0000256" key="6">
    <source>
        <dbReference type="HAMAP-Rule" id="MF_03181"/>
    </source>
</evidence>
<dbReference type="AlphaFoldDB" id="A0A7M7SWI5"/>
<evidence type="ECO:0000313" key="10">
    <source>
        <dbReference type="Proteomes" id="UP000007110"/>
    </source>
</evidence>
<keyword evidence="4 6" id="KW-0067">ATP-binding</keyword>
<comment type="domain">
    <text evidence="6">Contains a pseudokinase domain. The protein kinase domain is predicted to be catalytically inactive because some of the residues important for catalytic activity are substituted and it lacks the equivalent of the binding site for a peptide substrate. However, it has retained an ATP-binding site and ATP-binding is required for mRNA degradation, stimulating the activity of the PAN2 nuclease in vitro. The nucleotide-binding site is juxtaposed to the RNase active site of PAN2 in the complex and may actually bind nucleosides of a poly(A) RNA rather than ATP, feeding the poly(A)-tail to the active site of the deadenylase and thus increasing the efficiency with which this distributive enzyme degrades oligo(A) RNAs.</text>
</comment>
<feature type="domain" description="Protein kinase" evidence="8">
    <location>
        <begin position="364"/>
        <end position="641"/>
    </location>
</feature>
<keyword evidence="5 6" id="KW-0175">Coiled coil</keyword>
<feature type="compositionally biased region" description="Polar residues" evidence="7">
    <location>
        <begin position="102"/>
        <end position="114"/>
    </location>
</feature>
<dbReference type="InParanoid" id="A0A7M7SWI5"/>
<feature type="binding site" evidence="6">
    <location>
        <begin position="442"/>
        <end position="449"/>
    </location>
    <ligand>
        <name>ATP</name>
        <dbReference type="ChEBI" id="CHEBI:30616"/>
    </ligand>
</feature>
<dbReference type="InterPro" id="IPR000719">
    <property type="entry name" value="Prot_kinase_dom"/>
</dbReference>
<dbReference type="GO" id="GO:0010606">
    <property type="term" value="P:positive regulation of cytoplasmic mRNA processing body assembly"/>
    <property type="evidence" value="ECO:0007669"/>
    <property type="project" value="UniProtKB-UniRule"/>
</dbReference>
<feature type="compositionally biased region" description="Polar residues" evidence="7">
    <location>
        <begin position="22"/>
        <end position="52"/>
    </location>
</feature>
<dbReference type="Gene3D" id="1.10.510.10">
    <property type="entry name" value="Transferase(Phosphotransferase) domain 1"/>
    <property type="match status" value="1"/>
</dbReference>
<dbReference type="Gene3D" id="1.20.5.5160">
    <property type="match status" value="1"/>
</dbReference>
<dbReference type="FunFam" id="1.10.510.10:FF:000168">
    <property type="entry name" value="PAN2-PAN3 deadenylation complex subunit PAN3"/>
    <property type="match status" value="1"/>
</dbReference>
<keyword evidence="3 6" id="KW-0547">Nucleotide-binding</keyword>
<dbReference type="SUPFAM" id="SSF56112">
    <property type="entry name" value="Protein kinase-like (PK-like)"/>
    <property type="match status" value="1"/>
</dbReference>
<sequence length="779" mass="84931">MDLADPHMADHFFNAPFDSDNYGPQTSKLQHLMQRSHSVGSSLSTYTGSPGSSAPGGQKRDESPSFQPGQPGVALSTNDLSSNFSNMHLNMALEGMEFVPGAQNTPKSEFQPRNSRGDFQPPPQQPPPSAMSVPPPPLPVTPTKDAGPLSLNEFKPQSKLKSLTPGVPEFVPRPLSQGSSMLPTPVTQGQVASAIPRTNAGGLMSNDFVSGSLSAGASPLHSPGGSPNTSRKEFRRAQAPSAIEIDGKGASKGGANYPGVTQENIGGTTYFYTDDQGPAVPQAPANAGIVLPTFHVYPSTPAHVDYMKRNVNGPSFFMDEEFKIDVLNKQAQALTQLDLAEHPDIPTEVDNYHSLFPLEPSPKTPMDKSSTFGYTTTCYKAMNKKDSKLYCLRRIHGFRVGVTQWMVLVDKWKKLQHSNIVSLREVFSTKAFGEHSIVFVHDYHPGATTLMSRHFGHSGGLNSFRKGHSGPFPGSRGRGGGGGGGSGGPNGPRGHSAGLLPEGLIWTYIVQLSSALRAIHTAGLACRVMDPTKILILAKSRLRVNCVGIFDVLTFDPSQSNPLAMISHYQQEDLISLGKVILALACNSVQSIQRQRLSASVDLVAHQYSADLKNLVLYLLTSQPRPRSVNDIMPMIGARFYTQLDAALMCNDVLEEQLSREIQNGRLFRLLCKLGVMNERPEFHGDVQWAETGDRYLLKLFRDHLFHQVKETGNPWIDLSHIVQCLNKLDAGIPEKVCLMSRDEQNILVVSYSDLKHCFQTTFSEVFQASQPSPENIGH</sequence>
<reference evidence="9" key="2">
    <citation type="submission" date="2021-01" db="UniProtKB">
        <authorList>
            <consortium name="EnsemblMetazoa"/>
        </authorList>
    </citation>
    <scope>IDENTIFICATION</scope>
</reference>
<feature type="region of interest" description="Disordered" evidence="7">
    <location>
        <begin position="466"/>
        <end position="494"/>
    </location>
</feature>
<evidence type="ECO:0000259" key="8">
    <source>
        <dbReference type="PROSITE" id="PS50011"/>
    </source>
</evidence>
<comment type="domain">
    <text evidence="6">The pseudokinase domain, the coiled-coil (CC), and C-terminal knob domain (CK) form a structural unit (PKC) that forms an extensive high-affinity interaction surface for PAN2.</text>
</comment>
<dbReference type="InterPro" id="IPR011009">
    <property type="entry name" value="Kinase-like_dom_sf"/>
</dbReference>
<evidence type="ECO:0000256" key="2">
    <source>
        <dbReference type="ARBA" id="ARBA00022664"/>
    </source>
</evidence>
<keyword evidence="10" id="KW-1185">Reference proteome</keyword>
<dbReference type="GO" id="GO:0008143">
    <property type="term" value="F:poly(A) binding"/>
    <property type="evidence" value="ECO:0000318"/>
    <property type="project" value="GO_Central"/>
</dbReference>
<dbReference type="FunCoup" id="A0A7M7SWI5">
    <property type="interactions" value="1673"/>
</dbReference>
<dbReference type="GO" id="GO:0006397">
    <property type="term" value="P:mRNA processing"/>
    <property type="evidence" value="ECO:0007669"/>
    <property type="project" value="UniProtKB-KW"/>
</dbReference>
<dbReference type="EnsemblMetazoa" id="XM_030980453">
    <property type="protein sequence ID" value="XP_030836313"/>
    <property type="gene ID" value="LOC591400"/>
</dbReference>
<comment type="similarity">
    <text evidence="6">Belongs to the protein kinase superfamily. PAN3 family.</text>
</comment>
<feature type="region of interest" description="Disordered" evidence="7">
    <location>
        <begin position="1"/>
        <end position="80"/>
    </location>
</feature>
<proteinExistence type="inferred from homology"/>
<accession>A0A7M7SWI5</accession>
<dbReference type="InterPro" id="IPR041332">
    <property type="entry name" value="Pan3_CK"/>
</dbReference>
<comment type="domain">
    <text evidence="6">The N-terminal zinc finger binds to poly(A) RNA.</text>
</comment>
<dbReference type="Proteomes" id="UP000007110">
    <property type="component" value="Unassembled WGS sequence"/>
</dbReference>
<feature type="compositionally biased region" description="Gly residues" evidence="7">
    <location>
        <begin position="476"/>
        <end position="491"/>
    </location>
</feature>
<comment type="subcellular location">
    <subcellularLocation>
        <location evidence="6">Cytoplasm</location>
        <location evidence="6">P-body</location>
    </subcellularLocation>
</comment>
<dbReference type="Gene3D" id="1.10.287.3700">
    <property type="match status" value="1"/>
</dbReference>
<gene>
    <name evidence="6" type="primary">PAN3</name>
</gene>
<evidence type="ECO:0000256" key="3">
    <source>
        <dbReference type="ARBA" id="ARBA00022741"/>
    </source>
</evidence>
<feature type="binding site" evidence="6">
    <location>
        <position position="393"/>
    </location>
    <ligand>
        <name>ATP</name>
        <dbReference type="ChEBI" id="CHEBI:30616"/>
    </ligand>
</feature>
<keyword evidence="2 6" id="KW-0507">mRNA processing</keyword>
<dbReference type="InterPro" id="IPR030844">
    <property type="entry name" value="PAN3"/>
</dbReference>
<feature type="binding site" evidence="6">
    <location>
        <begin position="532"/>
        <end position="533"/>
    </location>
    <ligand>
        <name>ATP</name>
        <dbReference type="ChEBI" id="CHEBI:30616"/>
    </ligand>
</feature>
<dbReference type="EnsemblMetazoa" id="XM_030980527">
    <property type="protein sequence ID" value="XP_030836387"/>
    <property type="gene ID" value="LOC115922196"/>
</dbReference>
<dbReference type="PANTHER" id="PTHR12272">
    <property type="entry name" value="DEADENYLATION COMPLEX SUBUNIT PAN3"/>
    <property type="match status" value="1"/>
</dbReference>
<name>A0A7M7SWI5_STRPU</name>
<comment type="subunit">
    <text evidence="6">Homodimer. Forms a heterotrimer with a catalytic subunit PAN2 to form the poly(A)-nuclease (PAN) deadenylation complex. Interacts (via PAM-2 motif) with poly(A)-binding protein (via PABC domain), conferring substrate specificity of the enzyme complex.</text>
</comment>
<dbReference type="GO" id="GO:0004672">
    <property type="term" value="F:protein kinase activity"/>
    <property type="evidence" value="ECO:0007669"/>
    <property type="project" value="InterPro"/>
</dbReference>
<evidence type="ECO:0000313" key="9">
    <source>
        <dbReference type="EnsemblMetazoa" id="XP_030836387"/>
    </source>
</evidence>
<feature type="region of interest" description="Knob domain" evidence="6">
    <location>
        <begin position="677"/>
        <end position="779"/>
    </location>
</feature>
<dbReference type="GO" id="GO:0031251">
    <property type="term" value="C:PAN complex"/>
    <property type="evidence" value="ECO:0000318"/>
    <property type="project" value="GO_Central"/>
</dbReference>
<dbReference type="OrthoDB" id="204958at2759"/>
<comment type="function">
    <text evidence="6">Regulatory subunit of the poly(A)-nuclease (PAN) deadenylation complex, one of two cytoplasmic mRNA deadenylases involved in general and miRNA-mediated mRNA turnover. PAN specifically shortens poly(A) tails of RNA and the activity is stimulated by poly(A)-binding protein (PABP). PAN deadenylation is followed by rapid degradation of the shortened mRNA tails by the CCR4-NOT complex. Deadenylated mRNAs are then degraded by two alternative mechanisms, namely exosome-mediated 3'-5' exonucleolytic degradation, or deadenlyation-dependent mRNA decaping and subsequent 5'-3' exonucleolytic degradation by XRN1. PAN3 acts as a positive regulator for PAN activity, recruiting the catalytic subunit PAN2 to mRNA via its interaction with RNA and PABP, and to miRNA targets via its interaction with GW182 family proteins.</text>
</comment>
<dbReference type="GO" id="GO:0005524">
    <property type="term" value="F:ATP binding"/>
    <property type="evidence" value="ECO:0007669"/>
    <property type="project" value="UniProtKB-UniRule"/>
</dbReference>
<dbReference type="PANTHER" id="PTHR12272:SF11">
    <property type="entry name" value="PAN2-PAN3 DEADENYLATION COMPLEX SUBUNIT PAN3"/>
    <property type="match status" value="1"/>
</dbReference>
<dbReference type="HAMAP" id="MF_03181">
    <property type="entry name" value="PAN3"/>
    <property type="match status" value="1"/>
</dbReference>
<feature type="compositionally biased region" description="Pro residues" evidence="7">
    <location>
        <begin position="120"/>
        <end position="140"/>
    </location>
</feature>
<feature type="region of interest" description="Disordered" evidence="7">
    <location>
        <begin position="214"/>
        <end position="260"/>
    </location>
</feature>
<dbReference type="GO" id="GO:0000289">
    <property type="term" value="P:nuclear-transcribed mRNA poly(A) tail shortening"/>
    <property type="evidence" value="ECO:0000318"/>
    <property type="project" value="GO_Central"/>
</dbReference>
<feature type="coiled-coil region" evidence="6">
    <location>
        <begin position="638"/>
        <end position="676"/>
    </location>
</feature>
<reference evidence="10" key="1">
    <citation type="submission" date="2015-02" db="EMBL/GenBank/DDBJ databases">
        <title>Genome sequencing for Strongylocentrotus purpuratus.</title>
        <authorList>
            <person name="Murali S."/>
            <person name="Liu Y."/>
            <person name="Vee V."/>
            <person name="English A."/>
            <person name="Wang M."/>
            <person name="Skinner E."/>
            <person name="Han Y."/>
            <person name="Muzny D.M."/>
            <person name="Worley K.C."/>
            <person name="Gibbs R.A."/>
        </authorList>
    </citation>
    <scope>NUCLEOTIDE SEQUENCE</scope>
</reference>
<evidence type="ECO:0000256" key="7">
    <source>
        <dbReference type="SAM" id="MobiDB-lite"/>
    </source>
</evidence>
<keyword evidence="1 6" id="KW-0963">Cytoplasm</keyword>
<protein>
    <recommendedName>
        <fullName evidence="6">PAN2-PAN3 deadenylation complex subunit PAN3</fullName>
    </recommendedName>
    <alternativeName>
        <fullName evidence="6">PAB1P-dependent poly(A)-specific ribonuclease</fullName>
    </alternativeName>
    <alternativeName>
        <fullName evidence="6">Poly(A)-nuclease deadenylation complex subunit 3</fullName>
        <shortName evidence="6">PAN deadenylation complex subunit 3</shortName>
    </alternativeName>
</protein>
<dbReference type="GO" id="GO:0000932">
    <property type="term" value="C:P-body"/>
    <property type="evidence" value="ECO:0000318"/>
    <property type="project" value="GO_Central"/>
</dbReference>
<dbReference type="FunFam" id="1.10.287.3700:FF:000001">
    <property type="entry name" value="PAN2-PAN3 deadenylation complex subunit PAN3"/>
    <property type="match status" value="1"/>
</dbReference>
<evidence type="ECO:0000256" key="4">
    <source>
        <dbReference type="ARBA" id="ARBA00022840"/>
    </source>
</evidence>
<dbReference type="PROSITE" id="PS50011">
    <property type="entry name" value="PROTEIN_KINASE_DOM"/>
    <property type="match status" value="1"/>
</dbReference>
<dbReference type="OMA" id="ASHVINM"/>
<feature type="region of interest" description="Disordered" evidence="7">
    <location>
        <begin position="101"/>
        <end position="152"/>
    </location>
</feature>